<dbReference type="PANTHER" id="PTHR42704">
    <property type="entry name" value="RIBULOSE BISPHOSPHATE CARBOXYLASE"/>
    <property type="match status" value="1"/>
</dbReference>
<dbReference type="Proteomes" id="UP000553980">
    <property type="component" value="Unassembled WGS sequence"/>
</dbReference>
<dbReference type="EMBL" id="JACIEX010000001">
    <property type="protein sequence ID" value="MBB4091948.1"/>
    <property type="molecule type" value="Genomic_DNA"/>
</dbReference>
<gene>
    <name evidence="3" type="ORF">FIB18_02255</name>
    <name evidence="2" type="ORF">GGQ79_000421</name>
</gene>
<dbReference type="SUPFAM" id="SSF51649">
    <property type="entry name" value="RuBisCo, C-terminal domain"/>
    <property type="match status" value="1"/>
</dbReference>
<comment type="caution">
    <text evidence="3">The sequence shown here is derived from an EMBL/GenBank/DDBJ whole genome shotgun (WGS) entry which is preliminary data.</text>
</comment>
<dbReference type="EMBL" id="VEWK01000001">
    <property type="protein sequence ID" value="TNV15598.1"/>
    <property type="molecule type" value="Genomic_DNA"/>
</dbReference>
<dbReference type="InterPro" id="IPR000685">
    <property type="entry name" value="RuBisCO_lsu_C"/>
</dbReference>
<keyword evidence="2" id="KW-0456">Lyase</keyword>
<dbReference type="GO" id="GO:0016984">
    <property type="term" value="F:ribulose-bisphosphate carboxylase activity"/>
    <property type="evidence" value="ECO:0007669"/>
    <property type="project" value="UniProtKB-EC"/>
</dbReference>
<evidence type="ECO:0000313" key="5">
    <source>
        <dbReference type="Proteomes" id="UP000553980"/>
    </source>
</evidence>
<accession>A0A5C5CWJ8</accession>
<reference evidence="3" key="2">
    <citation type="submission" date="2019-06" db="EMBL/GenBank/DDBJ databases">
        <authorList>
            <person name="Hu M."/>
        </authorList>
    </citation>
    <scope>NUCLEOTIDE SEQUENCE</scope>
    <source>
        <strain evidence="3">08RB2639</strain>
    </source>
</reference>
<dbReference type="InterPro" id="IPR033966">
    <property type="entry name" value="RuBisCO"/>
</dbReference>
<reference evidence="2 5" key="3">
    <citation type="submission" date="2020-08" db="EMBL/GenBank/DDBJ databases">
        <title>Genomic Encyclopedia of Type Strains, Phase IV (KMG-IV): sequencing the most valuable type-strain genomes for metagenomic binning, comparative biology and taxonomic classification.</title>
        <authorList>
            <person name="Goeker M."/>
        </authorList>
    </citation>
    <scope>NUCLEOTIDE SEQUENCE [LARGE SCALE GENOMIC DNA]</scope>
    <source>
        <strain evidence="2 5">DSM 23868</strain>
    </source>
</reference>
<dbReference type="GO" id="GO:0015977">
    <property type="term" value="P:carbon fixation"/>
    <property type="evidence" value="ECO:0007669"/>
    <property type="project" value="InterPro"/>
</dbReference>
<dbReference type="Gene3D" id="3.20.20.110">
    <property type="entry name" value="Ribulose bisphosphate carboxylase, large subunit, C-terminal domain"/>
    <property type="match status" value="1"/>
</dbReference>
<dbReference type="RefSeq" id="WP_140019214.1">
    <property type="nucleotide sequence ID" value="NZ_JACIEX010000001.1"/>
</dbReference>
<proteinExistence type="predicted"/>
<dbReference type="InterPro" id="IPR036376">
    <property type="entry name" value="RuBisCO_lsu_C_sf"/>
</dbReference>
<dbReference type="SFLD" id="SFLDG00301">
    <property type="entry name" value="RuBisCO-like_proteins"/>
    <property type="match status" value="1"/>
</dbReference>
<dbReference type="OrthoDB" id="9764279at2"/>
<evidence type="ECO:0000313" key="3">
    <source>
        <dbReference type="EMBL" id="TNV15598.1"/>
    </source>
</evidence>
<dbReference type="SUPFAM" id="SSF54966">
    <property type="entry name" value="RuBisCO, large subunit, small (N-terminal) domain"/>
    <property type="match status" value="1"/>
</dbReference>
<protein>
    <submittedName>
        <fullName evidence="2">Ribulose-bisphosphate carboxylase large chain</fullName>
        <ecNumber evidence="2">4.1.1.39</ecNumber>
    </submittedName>
    <submittedName>
        <fullName evidence="3">Transcriptional regulator</fullName>
    </submittedName>
</protein>
<evidence type="ECO:0000259" key="1">
    <source>
        <dbReference type="Pfam" id="PF00016"/>
    </source>
</evidence>
<dbReference type="InterPro" id="IPR036422">
    <property type="entry name" value="RuBisCO_lsu_N_sf"/>
</dbReference>
<reference evidence="3 4" key="1">
    <citation type="journal article" date="2011" name="Int. J. Syst. Evol. Microbiol.">
        <title>Ochrobactrum pecoris sp. nov., isolated from farm animals.</title>
        <authorList>
            <person name="Kampfer P."/>
            <person name="Huber B."/>
            <person name="Busse H.J."/>
            <person name="Scholz H.C."/>
            <person name="Tomaso H."/>
            <person name="Hotzel H."/>
            <person name="Melzer F."/>
        </authorList>
    </citation>
    <scope>NUCLEOTIDE SEQUENCE [LARGE SCALE GENOMIC DNA]</scope>
    <source>
        <strain evidence="3 4">08RB2639</strain>
    </source>
</reference>
<dbReference type="SFLD" id="SFLDS00014">
    <property type="entry name" value="RuBisCO"/>
    <property type="match status" value="1"/>
</dbReference>
<dbReference type="GO" id="GO:0000287">
    <property type="term" value="F:magnesium ion binding"/>
    <property type="evidence" value="ECO:0007669"/>
    <property type="project" value="InterPro"/>
</dbReference>
<evidence type="ECO:0000313" key="4">
    <source>
        <dbReference type="Proteomes" id="UP000313390"/>
    </source>
</evidence>
<organism evidence="3 4">
    <name type="scientific">Brucella pecoris</name>
    <dbReference type="NCBI Taxonomy" id="867683"/>
    <lineage>
        <taxon>Bacteria</taxon>
        <taxon>Pseudomonadati</taxon>
        <taxon>Pseudomonadota</taxon>
        <taxon>Alphaproteobacteria</taxon>
        <taxon>Hyphomicrobiales</taxon>
        <taxon>Brucellaceae</taxon>
        <taxon>Brucella/Ochrobactrum group</taxon>
        <taxon>Brucella</taxon>
    </lineage>
</organism>
<keyword evidence="5" id="KW-1185">Reference proteome</keyword>
<dbReference type="SFLD" id="SFLDF00158">
    <property type="entry name" value="5-methylthio-D-ribulose_1-phos"/>
    <property type="match status" value="1"/>
</dbReference>
<dbReference type="CDD" id="cd08210">
    <property type="entry name" value="RLP_RrRLP"/>
    <property type="match status" value="1"/>
</dbReference>
<dbReference type="Proteomes" id="UP000313390">
    <property type="component" value="Unassembled WGS sequence"/>
</dbReference>
<dbReference type="Gene3D" id="3.30.70.150">
    <property type="entry name" value="RuBisCO large subunit, N-terminal domain"/>
    <property type="match status" value="1"/>
</dbReference>
<dbReference type="Pfam" id="PF00016">
    <property type="entry name" value="RuBisCO_large"/>
    <property type="match status" value="1"/>
</dbReference>
<feature type="domain" description="Ribulose bisphosphate carboxylase large subunit C-terminal" evidence="1">
    <location>
        <begin position="122"/>
        <end position="354"/>
    </location>
</feature>
<dbReference type="PANTHER" id="PTHR42704:SF17">
    <property type="entry name" value="RIBULOSE BISPHOSPHATE CARBOXYLASE LARGE CHAIN"/>
    <property type="match status" value="1"/>
</dbReference>
<dbReference type="EC" id="4.1.1.39" evidence="2"/>
<name>A0A5C5CWJ8_9HYPH</name>
<sequence length="377" mass="39758">MAPRFTVTYFVRATDEAEAKARALDIALEQTVEIPRDVVPKGYVEDEILGQLESLHRGPEGRSGFLAAISYSEDDVGGDFLQFLNIVFGNISIKPGIKVEDIGLSPGLLDLCKGPRHGIDGLRSRAGVGQKPLLMSAIKPVGLSTAALARLAHDFALGGMHFVKDDHGLVDQKTAPFEERLKACVEAVGEANAKSGGRTSFVPNITGSATAIIERAKQAQECGAGGVMIAPALAGYDIVRALAADPDFSLPIVSHPAFSGANVVSPDCGFSHRAFFGTLHRLMGADAVVYPNFGGRFGFTREECLSIAKACAVDMGGPKAIVAAPGGGMTFARIPEMREAYGNEVMYLVGGALLSEPDLVSACKRLVAATEYSIMKC</sequence>
<evidence type="ECO:0000313" key="2">
    <source>
        <dbReference type="EMBL" id="MBB4091948.1"/>
    </source>
</evidence>
<dbReference type="AlphaFoldDB" id="A0A5C5CWJ8"/>